<comment type="caution">
    <text evidence="1">The sequence shown here is derived from an EMBL/GenBank/DDBJ whole genome shotgun (WGS) entry which is preliminary data.</text>
</comment>
<gene>
    <name evidence="1" type="ORF">RND71_026575</name>
</gene>
<dbReference type="AlphaFoldDB" id="A0AAE1RNV4"/>
<keyword evidence="2" id="KW-1185">Reference proteome</keyword>
<evidence type="ECO:0000313" key="2">
    <source>
        <dbReference type="Proteomes" id="UP001291623"/>
    </source>
</evidence>
<dbReference type="GO" id="GO:0045046">
    <property type="term" value="P:protein import into peroxisome membrane"/>
    <property type="evidence" value="ECO:0007669"/>
    <property type="project" value="TreeGrafter"/>
</dbReference>
<dbReference type="GO" id="GO:0005778">
    <property type="term" value="C:peroxisomal membrane"/>
    <property type="evidence" value="ECO:0007669"/>
    <property type="project" value="InterPro"/>
</dbReference>
<dbReference type="Proteomes" id="UP001291623">
    <property type="component" value="Unassembled WGS sequence"/>
</dbReference>
<protein>
    <submittedName>
        <fullName evidence="1">Uncharacterized protein</fullName>
    </submittedName>
</protein>
<proteinExistence type="predicted"/>
<organism evidence="1 2">
    <name type="scientific">Anisodus tanguticus</name>
    <dbReference type="NCBI Taxonomy" id="243964"/>
    <lineage>
        <taxon>Eukaryota</taxon>
        <taxon>Viridiplantae</taxon>
        <taxon>Streptophyta</taxon>
        <taxon>Embryophyta</taxon>
        <taxon>Tracheophyta</taxon>
        <taxon>Spermatophyta</taxon>
        <taxon>Magnoliopsida</taxon>
        <taxon>eudicotyledons</taxon>
        <taxon>Gunneridae</taxon>
        <taxon>Pentapetalae</taxon>
        <taxon>asterids</taxon>
        <taxon>lamiids</taxon>
        <taxon>Solanales</taxon>
        <taxon>Solanaceae</taxon>
        <taxon>Solanoideae</taxon>
        <taxon>Hyoscyameae</taxon>
        <taxon>Anisodus</taxon>
    </lineage>
</organism>
<dbReference type="InterPro" id="IPR006966">
    <property type="entry name" value="Peroxin-3"/>
</dbReference>
<dbReference type="EMBL" id="JAVYJV010000014">
    <property type="protein sequence ID" value="KAK4354381.1"/>
    <property type="molecule type" value="Genomic_DNA"/>
</dbReference>
<dbReference type="PANTHER" id="PTHR28080">
    <property type="entry name" value="PEROXISOMAL BIOGENESIS FACTOR 3"/>
    <property type="match status" value="1"/>
</dbReference>
<sequence length="137" mass="15347">MSTGSPHQRLGFLMLEDSDQNNFFVSSSTGSIDLSNASKFEQFMQETRAVLSSIEFRNIVGILLKATVDVLMEDIRVSCGDANLTSGMLLAKLLPRIAHMDKTLLEELNRNMYIQVIQRIPEVEIFFTLLYASIPAS</sequence>
<name>A0AAE1RNV4_9SOLA</name>
<dbReference type="GO" id="GO:0030674">
    <property type="term" value="F:protein-macromolecule adaptor activity"/>
    <property type="evidence" value="ECO:0007669"/>
    <property type="project" value="TreeGrafter"/>
</dbReference>
<dbReference type="Pfam" id="PF04882">
    <property type="entry name" value="Peroxin-3"/>
    <property type="match status" value="1"/>
</dbReference>
<reference evidence="1" key="1">
    <citation type="submission" date="2023-12" db="EMBL/GenBank/DDBJ databases">
        <title>Genome assembly of Anisodus tanguticus.</title>
        <authorList>
            <person name="Wang Y.-J."/>
        </authorList>
    </citation>
    <scope>NUCLEOTIDE SEQUENCE</scope>
    <source>
        <strain evidence="1">KB-2021</strain>
        <tissue evidence="1">Leaf</tissue>
    </source>
</reference>
<evidence type="ECO:0000313" key="1">
    <source>
        <dbReference type="EMBL" id="KAK4354381.1"/>
    </source>
</evidence>
<accession>A0AAE1RNV4</accession>
<dbReference type="PANTHER" id="PTHR28080:SF1">
    <property type="entry name" value="PEROXISOMAL BIOGENESIS FACTOR 3"/>
    <property type="match status" value="1"/>
</dbReference>